<keyword evidence="3" id="KW-1185">Reference proteome</keyword>
<evidence type="ECO:0000313" key="3">
    <source>
        <dbReference type="Proteomes" id="UP000722485"/>
    </source>
</evidence>
<dbReference type="InterPro" id="IPR040632">
    <property type="entry name" value="Sulfotransfer_4"/>
</dbReference>
<dbReference type="AlphaFoldDB" id="A0A9P5HK01"/>
<proteinExistence type="predicted"/>
<dbReference type="SUPFAM" id="SSF52540">
    <property type="entry name" value="P-loop containing nucleoside triphosphate hydrolases"/>
    <property type="match status" value="1"/>
</dbReference>
<dbReference type="InterPro" id="IPR027417">
    <property type="entry name" value="P-loop_NTPase"/>
</dbReference>
<dbReference type="EMBL" id="JAANBB010000031">
    <property type="protein sequence ID" value="KAF7554511.1"/>
    <property type="molecule type" value="Genomic_DNA"/>
</dbReference>
<dbReference type="Gene3D" id="3.40.50.300">
    <property type="entry name" value="P-loop containing nucleotide triphosphate hydrolases"/>
    <property type="match status" value="1"/>
</dbReference>
<gene>
    <name evidence="2" type="ORF">G7Z17_g2861</name>
</gene>
<feature type="transmembrane region" description="Helical" evidence="1">
    <location>
        <begin position="266"/>
        <end position="283"/>
    </location>
</feature>
<comment type="caution">
    <text evidence="2">The sequence shown here is derived from an EMBL/GenBank/DDBJ whole genome shotgun (WGS) entry which is preliminary data.</text>
</comment>
<dbReference type="OrthoDB" id="408152at2759"/>
<organism evidence="2 3">
    <name type="scientific">Cylindrodendrum hubeiense</name>
    <dbReference type="NCBI Taxonomy" id="595255"/>
    <lineage>
        <taxon>Eukaryota</taxon>
        <taxon>Fungi</taxon>
        <taxon>Dikarya</taxon>
        <taxon>Ascomycota</taxon>
        <taxon>Pezizomycotina</taxon>
        <taxon>Sordariomycetes</taxon>
        <taxon>Hypocreomycetidae</taxon>
        <taxon>Hypocreales</taxon>
        <taxon>Nectriaceae</taxon>
        <taxon>Cylindrodendrum</taxon>
    </lineage>
</organism>
<name>A0A9P5HK01_9HYPO</name>
<evidence type="ECO:0000313" key="2">
    <source>
        <dbReference type="EMBL" id="KAF7554511.1"/>
    </source>
</evidence>
<evidence type="ECO:0000256" key="1">
    <source>
        <dbReference type="SAM" id="Phobius"/>
    </source>
</evidence>
<sequence length="293" mass="34137">MSQMQTPEEKHPELFRPDLNIDRRQCKRTVPMQVLALGMSRTGTSSMQRALMILGYNDVYHGFALFSNICETEYWMEGFKAKYEPQPGQQPFGREQFDHLLGHCRAIYDYPANVFGPELVEAYPDSKVVLVERDVDAWYKSFDESVIDVLHNPIWRFLAAIGARYVTEVNALTTMWVKHIFRATTKEELQANARDGYRRHYQTIREATPPERLLEYNLKDGWEPLCKFLDKPVPNVPFPHINDKESFHEKLTIIMQRGAKVFVRRLSYVAFPGLIATTAYFLMKGGWNGYRVE</sequence>
<dbReference type="Proteomes" id="UP000722485">
    <property type="component" value="Unassembled WGS sequence"/>
</dbReference>
<accession>A0A9P5HK01</accession>
<keyword evidence="1" id="KW-1133">Transmembrane helix</keyword>
<dbReference type="PANTHER" id="PTHR36978:SF4">
    <property type="entry name" value="P-LOOP CONTAINING NUCLEOSIDE TRIPHOSPHATE HYDROLASE PROTEIN"/>
    <property type="match status" value="1"/>
</dbReference>
<keyword evidence="1" id="KW-0472">Membrane</keyword>
<dbReference type="Pfam" id="PF17784">
    <property type="entry name" value="Sulfotransfer_4"/>
    <property type="match status" value="1"/>
</dbReference>
<protein>
    <recommendedName>
        <fullName evidence="4">P-loop containing nucleoside triphosphate hydrolase protein</fullName>
    </recommendedName>
</protein>
<dbReference type="PANTHER" id="PTHR36978">
    <property type="entry name" value="P-LOOP CONTAINING NUCLEOTIDE TRIPHOSPHATE HYDROLASE"/>
    <property type="match status" value="1"/>
</dbReference>
<reference evidence="2" key="1">
    <citation type="submission" date="2020-03" db="EMBL/GenBank/DDBJ databases">
        <title>Draft Genome Sequence of Cylindrodendrum hubeiense.</title>
        <authorList>
            <person name="Buettner E."/>
            <person name="Kellner H."/>
        </authorList>
    </citation>
    <scope>NUCLEOTIDE SEQUENCE</scope>
    <source>
        <strain evidence="2">IHI 201604</strain>
    </source>
</reference>
<evidence type="ECO:0008006" key="4">
    <source>
        <dbReference type="Google" id="ProtNLM"/>
    </source>
</evidence>
<keyword evidence="1" id="KW-0812">Transmembrane</keyword>